<proteinExistence type="predicted"/>
<reference evidence="1" key="1">
    <citation type="journal article" date="2023" name="Insect Mol. Biol.">
        <title>Genome sequencing provides insights into the evolution of gene families encoding plant cell wall-degrading enzymes in longhorned beetles.</title>
        <authorList>
            <person name="Shin N.R."/>
            <person name="Okamura Y."/>
            <person name="Kirsch R."/>
            <person name="Pauchet Y."/>
        </authorList>
    </citation>
    <scope>NUCLEOTIDE SEQUENCE</scope>
    <source>
        <strain evidence="1">RBIC_L_NR</strain>
    </source>
</reference>
<dbReference type="EMBL" id="JANEYF010003924">
    <property type="protein sequence ID" value="KAJ8933090.1"/>
    <property type="molecule type" value="Genomic_DNA"/>
</dbReference>
<dbReference type="AlphaFoldDB" id="A0AAV8X3J7"/>
<keyword evidence="2" id="KW-1185">Reference proteome</keyword>
<organism evidence="1 2">
    <name type="scientific">Rhamnusium bicolor</name>
    <dbReference type="NCBI Taxonomy" id="1586634"/>
    <lineage>
        <taxon>Eukaryota</taxon>
        <taxon>Metazoa</taxon>
        <taxon>Ecdysozoa</taxon>
        <taxon>Arthropoda</taxon>
        <taxon>Hexapoda</taxon>
        <taxon>Insecta</taxon>
        <taxon>Pterygota</taxon>
        <taxon>Neoptera</taxon>
        <taxon>Endopterygota</taxon>
        <taxon>Coleoptera</taxon>
        <taxon>Polyphaga</taxon>
        <taxon>Cucujiformia</taxon>
        <taxon>Chrysomeloidea</taxon>
        <taxon>Cerambycidae</taxon>
        <taxon>Lepturinae</taxon>
        <taxon>Rhagiini</taxon>
        <taxon>Rhamnusium</taxon>
    </lineage>
</organism>
<gene>
    <name evidence="1" type="ORF">NQ314_014218</name>
</gene>
<name>A0AAV8X3J7_9CUCU</name>
<protein>
    <submittedName>
        <fullName evidence="1">Uncharacterized protein</fullName>
    </submittedName>
</protein>
<evidence type="ECO:0000313" key="2">
    <source>
        <dbReference type="Proteomes" id="UP001162156"/>
    </source>
</evidence>
<sequence length="88" mass="9946">MEGWCLYWKRPLKLHELLAKIENLKEDSKIPDGIAVFSPSNANGYNTDEDSGDENIVDINNLPGNQLMADAEAIFDRDLMMTPTKMTM</sequence>
<comment type="caution">
    <text evidence="1">The sequence shown here is derived from an EMBL/GenBank/DDBJ whole genome shotgun (WGS) entry which is preliminary data.</text>
</comment>
<accession>A0AAV8X3J7</accession>
<evidence type="ECO:0000313" key="1">
    <source>
        <dbReference type="EMBL" id="KAJ8933090.1"/>
    </source>
</evidence>
<dbReference type="Proteomes" id="UP001162156">
    <property type="component" value="Unassembled WGS sequence"/>
</dbReference>